<dbReference type="EMBL" id="JBBJBU010000001">
    <property type="protein sequence ID" value="KAK7207592.1"/>
    <property type="molecule type" value="Genomic_DNA"/>
</dbReference>
<protein>
    <recommendedName>
        <fullName evidence="3">Pre-mRNA-splicing factor ISY1</fullName>
    </recommendedName>
</protein>
<name>A0ABR1FCK9_9ASCO</name>
<dbReference type="PANTHER" id="PTHR13021">
    <property type="entry name" value="PRE-MRNA-SPLICING FACTOR ISY1"/>
    <property type="match status" value="1"/>
</dbReference>
<evidence type="ECO:0000256" key="3">
    <source>
        <dbReference type="ARBA" id="ARBA00019194"/>
    </source>
</evidence>
<reference evidence="6 7" key="1">
    <citation type="submission" date="2024-03" db="EMBL/GenBank/DDBJ databases">
        <title>Genome-scale model development and genomic sequencing of the oleaginous clade Lipomyces.</title>
        <authorList>
            <consortium name="Lawrence Berkeley National Laboratory"/>
            <person name="Czajka J.J."/>
            <person name="Han Y."/>
            <person name="Kim J."/>
            <person name="Mondo S.J."/>
            <person name="Hofstad B.A."/>
            <person name="Robles A."/>
            <person name="Haridas S."/>
            <person name="Riley R."/>
            <person name="LaButti K."/>
            <person name="Pangilinan J."/>
            <person name="Andreopoulos W."/>
            <person name="Lipzen A."/>
            <person name="Yan J."/>
            <person name="Wang M."/>
            <person name="Ng V."/>
            <person name="Grigoriev I.V."/>
            <person name="Spatafora J.W."/>
            <person name="Magnuson J.K."/>
            <person name="Baker S.E."/>
            <person name="Pomraning K.R."/>
        </authorList>
    </citation>
    <scope>NUCLEOTIDE SEQUENCE [LARGE SCALE GENOMIC DNA]</scope>
    <source>
        <strain evidence="6 7">Phaff 52-87</strain>
    </source>
</reference>
<dbReference type="Gene3D" id="1.10.287.660">
    <property type="entry name" value="Helix hairpin bin"/>
    <property type="match status" value="1"/>
</dbReference>
<evidence type="ECO:0000256" key="2">
    <source>
        <dbReference type="ARBA" id="ARBA00007002"/>
    </source>
</evidence>
<keyword evidence="4" id="KW-0507">mRNA processing</keyword>
<accession>A0ABR1FCK9</accession>
<dbReference type="InterPro" id="IPR029012">
    <property type="entry name" value="Helix_hairpin_bin_sf"/>
</dbReference>
<evidence type="ECO:0000256" key="5">
    <source>
        <dbReference type="ARBA" id="ARBA00023242"/>
    </source>
</evidence>
<dbReference type="SUPFAM" id="SSF140102">
    <property type="entry name" value="ISY1 domain-like"/>
    <property type="match status" value="1"/>
</dbReference>
<sequence length="236" mass="27584">MARNSEKAQSMLFRFREQEAADMGIIDASRRRRPKVISSVESVQECERWRGQVVRDISVKVTRIQDPVLSNYEIRDLNDEINKLMREKYVWELQIRNLGGPNYLRMPAKTYDDDGREIPTTRGYKYYGRAKELPGVKELLEPPPKDEIRVNARANYKTDVDASYYGYLDEEDGEVLKFEEKLEKISLANTLKEDEGVPVGWMGIDRPDSIPSLKEVEDWLLERRKAKLMERYDLGS</sequence>
<organism evidence="6 7">
    <name type="scientific">Myxozyma melibiosi</name>
    <dbReference type="NCBI Taxonomy" id="54550"/>
    <lineage>
        <taxon>Eukaryota</taxon>
        <taxon>Fungi</taxon>
        <taxon>Dikarya</taxon>
        <taxon>Ascomycota</taxon>
        <taxon>Saccharomycotina</taxon>
        <taxon>Lipomycetes</taxon>
        <taxon>Lipomycetales</taxon>
        <taxon>Lipomycetaceae</taxon>
        <taxon>Myxozyma</taxon>
    </lineage>
</organism>
<gene>
    <name evidence="6" type="ORF">BZA70DRAFT_19525</name>
</gene>
<dbReference type="RefSeq" id="XP_064770625.1">
    <property type="nucleotide sequence ID" value="XM_064910070.1"/>
</dbReference>
<keyword evidence="5" id="KW-0539">Nucleus</keyword>
<evidence type="ECO:0000256" key="4">
    <source>
        <dbReference type="ARBA" id="ARBA00023187"/>
    </source>
</evidence>
<keyword evidence="7" id="KW-1185">Reference proteome</keyword>
<dbReference type="Proteomes" id="UP001498771">
    <property type="component" value="Unassembled WGS sequence"/>
</dbReference>
<dbReference type="InterPro" id="IPR009360">
    <property type="entry name" value="Isy1"/>
</dbReference>
<evidence type="ECO:0000313" key="7">
    <source>
        <dbReference type="Proteomes" id="UP001498771"/>
    </source>
</evidence>
<comment type="subcellular location">
    <subcellularLocation>
        <location evidence="1">Nucleus</location>
    </subcellularLocation>
</comment>
<dbReference type="GeneID" id="90035582"/>
<proteinExistence type="inferred from homology"/>
<keyword evidence="4" id="KW-0508">mRNA splicing</keyword>
<evidence type="ECO:0000256" key="1">
    <source>
        <dbReference type="ARBA" id="ARBA00004123"/>
    </source>
</evidence>
<comment type="caution">
    <text evidence="6">The sequence shown here is derived from an EMBL/GenBank/DDBJ whole genome shotgun (WGS) entry which is preliminary data.</text>
</comment>
<dbReference type="InterPro" id="IPR037200">
    <property type="entry name" value="Isy1_sf"/>
</dbReference>
<dbReference type="Pfam" id="PF06246">
    <property type="entry name" value="Isy1"/>
    <property type="match status" value="1"/>
</dbReference>
<comment type="similarity">
    <text evidence="2">Belongs to the ISY1 family.</text>
</comment>
<evidence type="ECO:0000313" key="6">
    <source>
        <dbReference type="EMBL" id="KAK7207592.1"/>
    </source>
</evidence>